<dbReference type="EC" id="2.4.2.57" evidence="3"/>
<sequence length="503" mass="54102">MPTFKARLIDITTGEKTVILHEDDAKDMVVRVNERVKLKKEINKIVALIDISNTVVCKGEVGIYEDLLSEFPVKDGDLVEVQPASTPTSVEYIRKKMAGTPLVKGEIYSIVKDTISHSLSQLEIAAFLMAQHYVGMNMDETEQLTRAIVETGRTIDFGETVVDKHSIGGVPGNKVTLIIVPIVAQAGLKIPKTSSRAITSPSGTADTMEVLAPVNFTVDELKKMVVDVGGYIAWGGSLNLAPADDLFIKVEHPLSIDPKSQMMASIMAKKMAVGTSAMVLDIPTGKGAKVEDFESARRIGNDFIELGNRLGIKVRCGITYGNQPVGHTVGPALEAKEALETLLGKGPNSLIEKSTSLAGMLLEMNGIAGKNNGQALAKDILRSGKAYRKMQEIIEHQGGNPDIKPDEIPLGEKRFIIPAPADGYVSSISNSAINAIARAAGAPTNKGAGVKLYAKMGYAVKKDDPVLEIFAENEQKLKCAQIIASRKQPFLIEGMLLEELPGF</sequence>
<dbReference type="InterPro" id="IPR017459">
    <property type="entry name" value="Glycosyl_Trfase_fam3_N_dom"/>
</dbReference>
<dbReference type="SUPFAM" id="SSF54680">
    <property type="entry name" value="Pyrimidine nucleoside phosphorylase C-terminal domain"/>
    <property type="match status" value="1"/>
</dbReference>
<dbReference type="Pfam" id="PF07831">
    <property type="entry name" value="PYNP_C"/>
    <property type="match status" value="1"/>
</dbReference>
<dbReference type="PANTHER" id="PTHR10515">
    <property type="entry name" value="THYMIDINE PHOSPHORYLASE"/>
    <property type="match status" value="1"/>
</dbReference>
<keyword evidence="2 3" id="KW-0808">Transferase</keyword>
<dbReference type="SUPFAM" id="SSF52418">
    <property type="entry name" value="Nucleoside phosphorylase/phosphoribosyltransferase catalytic domain"/>
    <property type="match status" value="1"/>
</dbReference>
<comment type="caution">
    <text evidence="5">The sequence shown here is derived from an EMBL/GenBank/DDBJ whole genome shotgun (WGS) entry which is preliminary data.</text>
</comment>
<accession>A0A7C3J511</accession>
<comment type="similarity">
    <text evidence="3">Belongs to the thymidine/pyrimidine-nucleoside phosphorylase family. Type 2 subfamily.</text>
</comment>
<feature type="domain" description="Pyrimidine nucleoside phosphorylase C-terminal" evidence="4">
    <location>
        <begin position="424"/>
        <end position="491"/>
    </location>
</feature>
<dbReference type="NCBIfam" id="TIGR03327">
    <property type="entry name" value="AMP_phos"/>
    <property type="match status" value="1"/>
</dbReference>
<dbReference type="InterPro" id="IPR000312">
    <property type="entry name" value="Glycosyl_Trfase_fam3"/>
</dbReference>
<dbReference type="Gene3D" id="2.40.40.20">
    <property type="match status" value="1"/>
</dbReference>
<dbReference type="InterPro" id="IPR000053">
    <property type="entry name" value="Thymidine/pyrmidine_PPase"/>
</dbReference>
<dbReference type="InterPro" id="IPR017713">
    <property type="entry name" value="AMP_phosphorylase"/>
</dbReference>
<dbReference type="InterPro" id="IPR013466">
    <property type="entry name" value="Thymidine/AMP_Pase"/>
</dbReference>
<gene>
    <name evidence="5" type="ORF">ENS19_08155</name>
</gene>
<dbReference type="InterPro" id="IPR036320">
    <property type="entry name" value="Glycosyl_Trfase_fam3_N_dom_sf"/>
</dbReference>
<dbReference type="InterPro" id="IPR036566">
    <property type="entry name" value="PYNP-like_C_sf"/>
</dbReference>
<dbReference type="SUPFAM" id="SSF47648">
    <property type="entry name" value="Nucleoside phosphorylase/phosphoribosyltransferase N-terminal domain"/>
    <property type="match status" value="1"/>
</dbReference>
<dbReference type="NCBIfam" id="TIGR02645">
    <property type="entry name" value="ARCH_P_rylase"/>
    <property type="match status" value="1"/>
</dbReference>
<dbReference type="Gene3D" id="3.40.1030.10">
    <property type="entry name" value="Nucleoside phosphorylase/phosphoribosyltransferase catalytic domain"/>
    <property type="match status" value="1"/>
</dbReference>
<dbReference type="PROSITE" id="PS00647">
    <property type="entry name" value="THYMID_PHOSPHORYLASE"/>
    <property type="match status" value="1"/>
</dbReference>
<dbReference type="GO" id="GO:0006206">
    <property type="term" value="P:pyrimidine nucleobase metabolic process"/>
    <property type="evidence" value="ECO:0007669"/>
    <property type="project" value="InterPro"/>
</dbReference>
<dbReference type="NCBIfam" id="NF003338">
    <property type="entry name" value="PRK04350.1"/>
    <property type="match status" value="1"/>
</dbReference>
<dbReference type="Gene3D" id="3.90.1170.30">
    <property type="entry name" value="Pyrimidine nucleoside phosphorylase-like, C-terminal domain"/>
    <property type="match status" value="1"/>
</dbReference>
<dbReference type="InterPro" id="IPR013102">
    <property type="entry name" value="PYNP_C"/>
</dbReference>
<dbReference type="GO" id="GO:0006196">
    <property type="term" value="P:AMP catabolic process"/>
    <property type="evidence" value="ECO:0007669"/>
    <property type="project" value="UniProtKB-UniRule"/>
</dbReference>
<comment type="catalytic activity">
    <reaction evidence="3">
        <text>UMP + phosphate = alpha-D-ribose 1,5-bisphosphate + uracil</text>
        <dbReference type="Rhea" id="RHEA:36991"/>
        <dbReference type="ChEBI" id="CHEBI:17568"/>
        <dbReference type="ChEBI" id="CHEBI:43474"/>
        <dbReference type="ChEBI" id="CHEBI:57865"/>
        <dbReference type="ChEBI" id="CHEBI:68688"/>
        <dbReference type="EC" id="2.4.2.57"/>
    </reaction>
</comment>
<dbReference type="GO" id="GO:0005829">
    <property type="term" value="C:cytosol"/>
    <property type="evidence" value="ECO:0007669"/>
    <property type="project" value="TreeGrafter"/>
</dbReference>
<dbReference type="GO" id="GO:0004645">
    <property type="term" value="F:1,4-alpha-oligoglucan phosphorylase activity"/>
    <property type="evidence" value="ECO:0007669"/>
    <property type="project" value="InterPro"/>
</dbReference>
<reference evidence="5" key="1">
    <citation type="journal article" date="2020" name="mSystems">
        <title>Genome- and Community-Level Interaction Insights into Carbon Utilization and Element Cycling Functions of Hydrothermarchaeota in Hydrothermal Sediment.</title>
        <authorList>
            <person name="Zhou Z."/>
            <person name="Liu Y."/>
            <person name="Xu W."/>
            <person name="Pan J."/>
            <person name="Luo Z.H."/>
            <person name="Li M."/>
        </authorList>
    </citation>
    <scope>NUCLEOTIDE SEQUENCE [LARGE SCALE GENOMIC DNA]</scope>
    <source>
        <strain evidence="5">SpSt-468</strain>
    </source>
</reference>
<evidence type="ECO:0000256" key="1">
    <source>
        <dbReference type="ARBA" id="ARBA00022676"/>
    </source>
</evidence>
<dbReference type="Gene3D" id="1.20.970.50">
    <property type="match status" value="1"/>
</dbReference>
<dbReference type="EMBL" id="DSTX01000013">
    <property type="protein sequence ID" value="HFK21228.1"/>
    <property type="molecule type" value="Genomic_DNA"/>
</dbReference>
<dbReference type="HAMAP" id="MF_02132">
    <property type="entry name" value="AMP_phosphorylase"/>
    <property type="match status" value="1"/>
</dbReference>
<keyword evidence="1 3" id="KW-0328">Glycosyltransferase</keyword>
<protein>
    <recommendedName>
        <fullName evidence="3">AMP phosphorylase</fullName>
        <shortName evidence="3">AMPpase</shortName>
        <ecNumber evidence="3">2.4.2.57</ecNumber>
    </recommendedName>
    <alternativeName>
        <fullName evidence="3">Nucleoside monophosphate phosphorylase</fullName>
        <shortName evidence="3">NMP phosphorylase</shortName>
    </alternativeName>
</protein>
<dbReference type="AlphaFoldDB" id="A0A7C3J511"/>
<name>A0A7C3J511_9CREN</name>
<proteinExistence type="inferred from homology"/>
<evidence type="ECO:0000256" key="2">
    <source>
        <dbReference type="ARBA" id="ARBA00022679"/>
    </source>
</evidence>
<feature type="binding site" evidence="3">
    <location>
        <begin position="195"/>
        <end position="200"/>
    </location>
    <ligand>
        <name>AMP</name>
        <dbReference type="ChEBI" id="CHEBI:456215"/>
    </ligand>
</feature>
<dbReference type="InterPro" id="IPR035902">
    <property type="entry name" value="Nuc_phospho_transferase"/>
</dbReference>
<dbReference type="GO" id="GO:0016763">
    <property type="term" value="F:pentosyltransferase activity"/>
    <property type="evidence" value="ECO:0007669"/>
    <property type="project" value="UniProtKB-UniRule"/>
</dbReference>
<comment type="catalytic activity">
    <reaction evidence="3">
        <text>AMP + phosphate = alpha-D-ribose 1,5-bisphosphate + adenine</text>
        <dbReference type="Rhea" id="RHEA:36975"/>
        <dbReference type="ChEBI" id="CHEBI:16708"/>
        <dbReference type="ChEBI" id="CHEBI:43474"/>
        <dbReference type="ChEBI" id="CHEBI:68688"/>
        <dbReference type="ChEBI" id="CHEBI:456215"/>
        <dbReference type="EC" id="2.4.2.57"/>
    </reaction>
</comment>
<comment type="catalytic activity">
    <reaction evidence="3">
        <text>CMP + phosphate = cytosine + alpha-D-ribose 1,5-bisphosphate</text>
        <dbReference type="Rhea" id="RHEA:36987"/>
        <dbReference type="ChEBI" id="CHEBI:16040"/>
        <dbReference type="ChEBI" id="CHEBI:43474"/>
        <dbReference type="ChEBI" id="CHEBI:60377"/>
        <dbReference type="ChEBI" id="CHEBI:68688"/>
        <dbReference type="EC" id="2.4.2.57"/>
    </reaction>
</comment>
<feature type="active site" description="Proton donor" evidence="3">
    <location>
        <position position="257"/>
    </location>
</feature>
<dbReference type="Pfam" id="PF02885">
    <property type="entry name" value="Glycos_trans_3N"/>
    <property type="match status" value="1"/>
</dbReference>
<dbReference type="GO" id="GO:0046125">
    <property type="term" value="P:pyrimidine deoxyribonucleoside metabolic process"/>
    <property type="evidence" value="ECO:0007669"/>
    <property type="project" value="InterPro"/>
</dbReference>
<dbReference type="GO" id="GO:0016208">
    <property type="term" value="F:AMP binding"/>
    <property type="evidence" value="ECO:0007669"/>
    <property type="project" value="UniProtKB-UniRule"/>
</dbReference>
<dbReference type="SMART" id="SM00941">
    <property type="entry name" value="PYNP_C"/>
    <property type="match status" value="1"/>
</dbReference>
<dbReference type="Pfam" id="PF00591">
    <property type="entry name" value="Glycos_transf_3"/>
    <property type="match status" value="1"/>
</dbReference>
<dbReference type="InterPro" id="IPR017872">
    <property type="entry name" value="Pyrmidine_PPase_CS"/>
</dbReference>
<evidence type="ECO:0000256" key="3">
    <source>
        <dbReference type="HAMAP-Rule" id="MF_02132"/>
    </source>
</evidence>
<feature type="binding site" evidence="3">
    <location>
        <position position="265"/>
    </location>
    <ligand>
        <name>AMP</name>
        <dbReference type="ChEBI" id="CHEBI:456215"/>
    </ligand>
</feature>
<evidence type="ECO:0000313" key="5">
    <source>
        <dbReference type="EMBL" id="HFK21228.1"/>
    </source>
</evidence>
<dbReference type="PANTHER" id="PTHR10515:SF0">
    <property type="entry name" value="THYMIDINE PHOSPHORYLASE"/>
    <property type="match status" value="1"/>
</dbReference>
<comment type="function">
    <text evidence="3">Catalyzes the conversion of AMP and phosphate to adenine and ribose 1,5-bisphosphate (R15P). Exhibits phosphorylase activity toward CMP and UMP in addition to AMP. Functions in an archaeal AMP degradation pathway, together with R15P isomerase and RubisCO.</text>
</comment>
<feature type="binding site" evidence="3">
    <location>
        <position position="289"/>
    </location>
    <ligand>
        <name>AMP</name>
        <dbReference type="ChEBI" id="CHEBI:456215"/>
    </ligand>
</feature>
<feature type="binding site" evidence="3">
    <location>
        <position position="204"/>
    </location>
    <ligand>
        <name>AMP</name>
        <dbReference type="ChEBI" id="CHEBI:456215"/>
    </ligand>
</feature>
<evidence type="ECO:0000259" key="4">
    <source>
        <dbReference type="SMART" id="SM00941"/>
    </source>
</evidence>
<organism evidence="5">
    <name type="scientific">Candidatus Methanomethylicus mesodigestus</name>
    <dbReference type="NCBI Taxonomy" id="1867258"/>
    <lineage>
        <taxon>Archaea</taxon>
        <taxon>Thermoproteota</taxon>
        <taxon>Methanosuratincolia</taxon>
        <taxon>Candidatus Methanomethylicales</taxon>
        <taxon>Candidatus Methanomethylicaceae</taxon>
        <taxon>Candidatus Methanomethylicus</taxon>
    </lineage>
</organism>
<feature type="binding site" evidence="3">
    <location>
        <position position="169"/>
    </location>
    <ligand>
        <name>AMP</name>
        <dbReference type="ChEBI" id="CHEBI:456215"/>
    </ligand>
</feature>